<dbReference type="SUPFAM" id="SSF50370">
    <property type="entry name" value="Ricin B-like lectins"/>
    <property type="match status" value="1"/>
</dbReference>
<dbReference type="OrthoDB" id="8954335at2759"/>
<keyword evidence="13" id="KW-0472">Membrane</keyword>
<keyword evidence="10" id="KW-0460">Magnesium</keyword>
<keyword evidence="9" id="KW-1002">Plastid outer membrane</keyword>
<dbReference type="GO" id="GO:0046872">
    <property type="term" value="F:metal ion binding"/>
    <property type="evidence" value="ECO:0007669"/>
    <property type="project" value="UniProtKB-KW"/>
</dbReference>
<keyword evidence="5" id="KW-0934">Plastid</keyword>
<dbReference type="Gene3D" id="3.40.50.300">
    <property type="entry name" value="P-loop containing nucleotide triphosphate hydrolases"/>
    <property type="match status" value="1"/>
</dbReference>
<dbReference type="InterPro" id="IPR006073">
    <property type="entry name" value="GTP-bd"/>
</dbReference>
<dbReference type="HOGENOM" id="CLU_590666_0_0_1"/>
<organism evidence="17 18">
    <name type="scientific">Piloderma croceum (strain F 1598)</name>
    <dbReference type="NCBI Taxonomy" id="765440"/>
    <lineage>
        <taxon>Eukaryota</taxon>
        <taxon>Fungi</taxon>
        <taxon>Dikarya</taxon>
        <taxon>Basidiomycota</taxon>
        <taxon>Agaricomycotina</taxon>
        <taxon>Agaricomycetes</taxon>
        <taxon>Agaricomycetidae</taxon>
        <taxon>Atheliales</taxon>
        <taxon>Atheliaceae</taxon>
        <taxon>Piloderma</taxon>
    </lineage>
</organism>
<dbReference type="InterPro" id="IPR027417">
    <property type="entry name" value="P-loop_NTPase"/>
</dbReference>
<keyword evidence="15" id="KW-0175">Coiled coil</keyword>
<dbReference type="SUPFAM" id="SSF52540">
    <property type="entry name" value="P-loop containing nucleoside triphosphate hydrolases"/>
    <property type="match status" value="1"/>
</dbReference>
<evidence type="ECO:0000256" key="10">
    <source>
        <dbReference type="ARBA" id="ARBA00022842"/>
    </source>
</evidence>
<evidence type="ECO:0000256" key="3">
    <source>
        <dbReference type="ARBA" id="ARBA00022448"/>
    </source>
</evidence>
<keyword evidence="6" id="KW-0812">Transmembrane</keyword>
<evidence type="ECO:0000256" key="7">
    <source>
        <dbReference type="ARBA" id="ARBA00022723"/>
    </source>
</evidence>
<dbReference type="GO" id="GO:0015031">
    <property type="term" value="P:protein transport"/>
    <property type="evidence" value="ECO:0007669"/>
    <property type="project" value="UniProtKB-KW"/>
</dbReference>
<keyword evidence="7" id="KW-0479">Metal-binding</keyword>
<evidence type="ECO:0000256" key="13">
    <source>
        <dbReference type="ARBA" id="ARBA00023136"/>
    </source>
</evidence>
<dbReference type="Pfam" id="PF01926">
    <property type="entry name" value="MMR_HSR1"/>
    <property type="match status" value="1"/>
</dbReference>
<evidence type="ECO:0000256" key="14">
    <source>
        <dbReference type="ARBA" id="ARBA00024013"/>
    </source>
</evidence>
<evidence type="ECO:0000256" key="1">
    <source>
        <dbReference type="ARBA" id="ARBA00001946"/>
    </source>
</evidence>
<evidence type="ECO:0000256" key="8">
    <source>
        <dbReference type="ARBA" id="ARBA00022801"/>
    </source>
</evidence>
<evidence type="ECO:0000256" key="2">
    <source>
        <dbReference type="ARBA" id="ARBA00004167"/>
    </source>
</evidence>
<dbReference type="PANTHER" id="PTHR10903:SF135">
    <property type="entry name" value="TRANSLOCASE OF CHLOROPLAST 120, CHLOROPLASTIC-RELATED"/>
    <property type="match status" value="1"/>
</dbReference>
<evidence type="ECO:0000256" key="12">
    <source>
        <dbReference type="ARBA" id="ARBA00022989"/>
    </source>
</evidence>
<feature type="coiled-coil region" evidence="15">
    <location>
        <begin position="227"/>
        <end position="294"/>
    </location>
</feature>
<protein>
    <recommendedName>
        <fullName evidence="16">G domain-containing protein</fullName>
    </recommendedName>
</protein>
<dbReference type="STRING" id="765440.A0A0C3F0R8"/>
<keyword evidence="4" id="KW-0150">Chloroplast</keyword>
<dbReference type="InterPro" id="IPR035992">
    <property type="entry name" value="Ricin_B-like_lectins"/>
</dbReference>
<reference evidence="17 18" key="1">
    <citation type="submission" date="2014-04" db="EMBL/GenBank/DDBJ databases">
        <authorList>
            <consortium name="DOE Joint Genome Institute"/>
            <person name="Kuo A."/>
            <person name="Tarkka M."/>
            <person name="Buscot F."/>
            <person name="Kohler A."/>
            <person name="Nagy L.G."/>
            <person name="Floudas D."/>
            <person name="Copeland A."/>
            <person name="Barry K.W."/>
            <person name="Cichocki N."/>
            <person name="Veneault-Fourrey C."/>
            <person name="LaButti K."/>
            <person name="Lindquist E.A."/>
            <person name="Lipzen A."/>
            <person name="Lundell T."/>
            <person name="Morin E."/>
            <person name="Murat C."/>
            <person name="Sun H."/>
            <person name="Tunlid A."/>
            <person name="Henrissat B."/>
            <person name="Grigoriev I.V."/>
            <person name="Hibbett D.S."/>
            <person name="Martin F."/>
            <person name="Nordberg H.P."/>
            <person name="Cantor M.N."/>
            <person name="Hua S.X."/>
        </authorList>
    </citation>
    <scope>NUCLEOTIDE SEQUENCE [LARGE SCALE GENOMIC DNA]</scope>
    <source>
        <strain evidence="17 18">F 1598</strain>
    </source>
</reference>
<evidence type="ECO:0000259" key="16">
    <source>
        <dbReference type="Pfam" id="PF01926"/>
    </source>
</evidence>
<keyword evidence="3" id="KW-0813">Transport</keyword>
<evidence type="ECO:0000256" key="11">
    <source>
        <dbReference type="ARBA" id="ARBA00022927"/>
    </source>
</evidence>
<dbReference type="GO" id="GO:0005525">
    <property type="term" value="F:GTP binding"/>
    <property type="evidence" value="ECO:0007669"/>
    <property type="project" value="InterPro"/>
</dbReference>
<evidence type="ECO:0000256" key="9">
    <source>
        <dbReference type="ARBA" id="ARBA00022805"/>
    </source>
</evidence>
<evidence type="ECO:0000256" key="15">
    <source>
        <dbReference type="SAM" id="Coils"/>
    </source>
</evidence>
<evidence type="ECO:0000256" key="6">
    <source>
        <dbReference type="ARBA" id="ARBA00022692"/>
    </source>
</evidence>
<dbReference type="Gene3D" id="2.80.10.50">
    <property type="match status" value="1"/>
</dbReference>
<dbReference type="InterPro" id="IPR045058">
    <property type="entry name" value="GIMA/IAN/Toc"/>
</dbReference>
<dbReference type="InParanoid" id="A0A0C3F0R8"/>
<evidence type="ECO:0000313" key="17">
    <source>
        <dbReference type="EMBL" id="KIM73739.1"/>
    </source>
</evidence>
<dbReference type="GO" id="GO:0016020">
    <property type="term" value="C:membrane"/>
    <property type="evidence" value="ECO:0007669"/>
    <property type="project" value="UniProtKB-SubCell"/>
</dbReference>
<feature type="domain" description="G" evidence="16">
    <location>
        <begin position="17"/>
        <end position="83"/>
    </location>
</feature>
<dbReference type="Proteomes" id="UP000054166">
    <property type="component" value="Unassembled WGS sequence"/>
</dbReference>
<gene>
    <name evidence="17" type="ORF">PILCRDRAFT_828793</name>
</gene>
<keyword evidence="12" id="KW-1133">Transmembrane helix</keyword>
<name>A0A0C3F0R8_PILCF</name>
<comment type="subcellular location">
    <subcellularLocation>
        <location evidence="2">Membrane</location>
        <topology evidence="2">Single-pass membrane protein</topology>
    </subcellularLocation>
    <subcellularLocation>
        <location evidence="14">Plastid</location>
        <location evidence="14">Chloroplast outer membrane</location>
    </subcellularLocation>
</comment>
<reference evidence="18" key="2">
    <citation type="submission" date="2015-01" db="EMBL/GenBank/DDBJ databases">
        <title>Evolutionary Origins and Diversification of the Mycorrhizal Mutualists.</title>
        <authorList>
            <consortium name="DOE Joint Genome Institute"/>
            <consortium name="Mycorrhizal Genomics Consortium"/>
            <person name="Kohler A."/>
            <person name="Kuo A."/>
            <person name="Nagy L.G."/>
            <person name="Floudas D."/>
            <person name="Copeland A."/>
            <person name="Barry K.W."/>
            <person name="Cichocki N."/>
            <person name="Veneault-Fourrey C."/>
            <person name="LaButti K."/>
            <person name="Lindquist E.A."/>
            <person name="Lipzen A."/>
            <person name="Lundell T."/>
            <person name="Morin E."/>
            <person name="Murat C."/>
            <person name="Riley R."/>
            <person name="Ohm R."/>
            <person name="Sun H."/>
            <person name="Tunlid A."/>
            <person name="Henrissat B."/>
            <person name="Grigoriev I.V."/>
            <person name="Hibbett D.S."/>
            <person name="Martin F."/>
        </authorList>
    </citation>
    <scope>NUCLEOTIDE SEQUENCE [LARGE SCALE GENOMIC DNA]</scope>
    <source>
        <strain evidence="18">F 1598</strain>
    </source>
</reference>
<evidence type="ECO:0000313" key="18">
    <source>
        <dbReference type="Proteomes" id="UP000054166"/>
    </source>
</evidence>
<keyword evidence="18" id="KW-1185">Reference proteome</keyword>
<evidence type="ECO:0000256" key="5">
    <source>
        <dbReference type="ARBA" id="ARBA00022640"/>
    </source>
</evidence>
<dbReference type="PANTHER" id="PTHR10903">
    <property type="entry name" value="GTPASE, IMAP FAMILY MEMBER-RELATED"/>
    <property type="match status" value="1"/>
</dbReference>
<dbReference type="EMBL" id="KN833074">
    <property type="protein sequence ID" value="KIM73739.1"/>
    <property type="molecule type" value="Genomic_DNA"/>
</dbReference>
<sequence>MAPPNTGTNHGEEIVWIAVMGMTGSGKSTFINLVSGSRLATSDSMESVTKEVEAAPAFKLDGRTVRLIDTPGFDDDELTEKEVLERIASYLAVQYGDPSRTMLHGVIFIHRIDIDRVGNSAKRNLYMFLKLIGPKPYKNIVFVTNWWSKANPVKAAQRVAQLATNDKYWKPALDGGANVVHHTDSIESAQSIIRLILNNHPISLNIQEELVDQKLDISETAAGQEVDKRLAEMAKKYEDNLRKVREDMDDALRRRDEEAKEALNEARKEFQAGLEQAKRDRESMSNDFARQKAQVEQALAAERARNAAPAPPPSQGDMFLQSYHDGRTCRITNFQNGYALQYAGGSASVGPFNGGSHQEWICHLQAQWSTWTFQSKSSGLYLGIDGYISEGTGVGVVSYPFQWTVNVVDGKSLVFPTQHQSQNGIPLVISMWPASGSWYLTVYRDGVTDPGGFLHQSWKFTIV</sequence>
<comment type="cofactor">
    <cofactor evidence="1">
        <name>Mg(2+)</name>
        <dbReference type="ChEBI" id="CHEBI:18420"/>
    </cofactor>
</comment>
<proteinExistence type="predicted"/>
<dbReference type="AlphaFoldDB" id="A0A0C3F0R8"/>
<dbReference type="GO" id="GO:0016787">
    <property type="term" value="F:hydrolase activity"/>
    <property type="evidence" value="ECO:0007669"/>
    <property type="project" value="UniProtKB-KW"/>
</dbReference>
<keyword evidence="8" id="KW-0378">Hydrolase</keyword>
<accession>A0A0C3F0R8</accession>
<keyword evidence="11" id="KW-0653">Protein transport</keyword>
<evidence type="ECO:0000256" key="4">
    <source>
        <dbReference type="ARBA" id="ARBA00022528"/>
    </source>
</evidence>